<keyword evidence="2" id="KW-1185">Reference proteome</keyword>
<name>A0A5N6R5C0_9ROSI</name>
<evidence type="ECO:0000313" key="1">
    <source>
        <dbReference type="EMBL" id="KAE8056200.1"/>
    </source>
</evidence>
<dbReference type="Pfam" id="PF14223">
    <property type="entry name" value="Retrotran_gag_2"/>
    <property type="match status" value="1"/>
</dbReference>
<dbReference type="PANTHER" id="PTHR37610:SF84">
    <property type="entry name" value="DUF4219 DOMAIN-CONTAINING PROTEIN"/>
    <property type="match status" value="1"/>
</dbReference>
<gene>
    <name evidence="1" type="ORF">FH972_012991</name>
</gene>
<protein>
    <recommendedName>
        <fullName evidence="3">DUF4219 domain-containing protein</fullName>
    </recommendedName>
</protein>
<proteinExistence type="predicted"/>
<evidence type="ECO:0000313" key="2">
    <source>
        <dbReference type="Proteomes" id="UP000327013"/>
    </source>
</evidence>
<dbReference type="PANTHER" id="PTHR37610">
    <property type="entry name" value="CCHC-TYPE DOMAIN-CONTAINING PROTEIN"/>
    <property type="match status" value="1"/>
</dbReference>
<dbReference type="OrthoDB" id="1410943at2759"/>
<dbReference type="EMBL" id="CM017325">
    <property type="protein sequence ID" value="KAE8056200.1"/>
    <property type="molecule type" value="Genomic_DNA"/>
</dbReference>
<sequence length="481" mass="55115">MEVKDALGAAVVFKYLEGSNNYVDWSIQVHNYLVAKDLWDTIETTAKPPKQDDDKAAFKAWSDKNSMALRVIESSCWPNTFSEIGEISFAKDAWNTLAEKYLPKFVLQLIGKDNYVEWSDQVKDHLMAHDLWDIVEATTYHFFQEDDYSSVHTWRNSMALHVIQNSCNLNTLFEIRDISSAKVAWNTLAEKYLPKNTSSGLSLSLSFSLINAHAYSNKDGFECRCYSEETPHSQKDNEVALKAWSKKNCTALHVIQISCGTNAFSRIKKISTAKIAWNALAEWNRINVDVEAFQKVAQNWNQINVIDHEAFKVEFEEVVRRGDWNSVEEFMNRYPGSAGLKITGNGGTALHVAVDARHGHIVKKLAAIMSKQELVVQDKRGWTALFNAFLYRKKLARYLYSLVREEYLKPEKDKDDSATLCCRAINTRNLDIALDLIERFPSLALARVKYNHSPLYALVSSPSAFPSENRLVFWKRWMYKC</sequence>
<evidence type="ECO:0008006" key="3">
    <source>
        <dbReference type="Google" id="ProtNLM"/>
    </source>
</evidence>
<dbReference type="AlphaFoldDB" id="A0A5N6R5C0"/>
<dbReference type="InterPro" id="IPR036770">
    <property type="entry name" value="Ankyrin_rpt-contain_sf"/>
</dbReference>
<reference evidence="1 2" key="1">
    <citation type="submission" date="2019-06" db="EMBL/GenBank/DDBJ databases">
        <title>A chromosomal-level reference genome of Carpinus fangiana (Coryloideae, Betulaceae).</title>
        <authorList>
            <person name="Yang X."/>
            <person name="Wang Z."/>
            <person name="Zhang L."/>
            <person name="Hao G."/>
            <person name="Liu J."/>
            <person name="Yang Y."/>
        </authorList>
    </citation>
    <scope>NUCLEOTIDE SEQUENCE [LARGE SCALE GENOMIC DNA]</scope>
    <source>
        <strain evidence="1">Cfa_2016G</strain>
        <tissue evidence="1">Leaf</tissue>
    </source>
</reference>
<dbReference type="Gene3D" id="1.25.40.20">
    <property type="entry name" value="Ankyrin repeat-containing domain"/>
    <property type="match status" value="1"/>
</dbReference>
<accession>A0A5N6R5C0</accession>
<organism evidence="1 2">
    <name type="scientific">Carpinus fangiana</name>
    <dbReference type="NCBI Taxonomy" id="176857"/>
    <lineage>
        <taxon>Eukaryota</taxon>
        <taxon>Viridiplantae</taxon>
        <taxon>Streptophyta</taxon>
        <taxon>Embryophyta</taxon>
        <taxon>Tracheophyta</taxon>
        <taxon>Spermatophyta</taxon>
        <taxon>Magnoliopsida</taxon>
        <taxon>eudicotyledons</taxon>
        <taxon>Gunneridae</taxon>
        <taxon>Pentapetalae</taxon>
        <taxon>rosids</taxon>
        <taxon>fabids</taxon>
        <taxon>Fagales</taxon>
        <taxon>Betulaceae</taxon>
        <taxon>Carpinus</taxon>
    </lineage>
</organism>
<dbReference type="Proteomes" id="UP000327013">
    <property type="component" value="Chromosome 5"/>
</dbReference>
<dbReference type="SUPFAM" id="SSF48403">
    <property type="entry name" value="Ankyrin repeat"/>
    <property type="match status" value="1"/>
</dbReference>